<reference evidence="1 2" key="1">
    <citation type="submission" date="2020-06" db="EMBL/GenBank/DDBJ databases">
        <title>Transcriptomic and genomic resources for Thalictrum thalictroides and T. hernandezii: Facilitating candidate gene discovery in an emerging model plant lineage.</title>
        <authorList>
            <person name="Arias T."/>
            <person name="Riano-Pachon D.M."/>
            <person name="Di Stilio V.S."/>
        </authorList>
    </citation>
    <scope>NUCLEOTIDE SEQUENCE [LARGE SCALE GENOMIC DNA]</scope>
    <source>
        <strain evidence="2">cv. WT478/WT964</strain>
        <tissue evidence="1">Leaves</tissue>
    </source>
</reference>
<dbReference type="Proteomes" id="UP000554482">
    <property type="component" value="Unassembled WGS sequence"/>
</dbReference>
<name>A0A7J6VIY0_THATH</name>
<accession>A0A7J6VIY0</accession>
<evidence type="ECO:0000313" key="1">
    <source>
        <dbReference type="EMBL" id="KAF5184681.1"/>
    </source>
</evidence>
<dbReference type="EMBL" id="JABWDY010031777">
    <property type="protein sequence ID" value="KAF5184681.1"/>
    <property type="molecule type" value="Genomic_DNA"/>
</dbReference>
<protein>
    <submittedName>
        <fullName evidence="1">Uncharacterized protein</fullName>
    </submittedName>
</protein>
<proteinExistence type="predicted"/>
<dbReference type="AlphaFoldDB" id="A0A7J6VIY0"/>
<keyword evidence="2" id="KW-1185">Reference proteome</keyword>
<organism evidence="1 2">
    <name type="scientific">Thalictrum thalictroides</name>
    <name type="common">Rue-anemone</name>
    <name type="synonym">Anemone thalictroides</name>
    <dbReference type="NCBI Taxonomy" id="46969"/>
    <lineage>
        <taxon>Eukaryota</taxon>
        <taxon>Viridiplantae</taxon>
        <taxon>Streptophyta</taxon>
        <taxon>Embryophyta</taxon>
        <taxon>Tracheophyta</taxon>
        <taxon>Spermatophyta</taxon>
        <taxon>Magnoliopsida</taxon>
        <taxon>Ranunculales</taxon>
        <taxon>Ranunculaceae</taxon>
        <taxon>Thalictroideae</taxon>
        <taxon>Thalictrum</taxon>
    </lineage>
</organism>
<comment type="caution">
    <text evidence="1">The sequence shown here is derived from an EMBL/GenBank/DDBJ whole genome shotgun (WGS) entry which is preliminary data.</text>
</comment>
<evidence type="ECO:0000313" key="2">
    <source>
        <dbReference type="Proteomes" id="UP000554482"/>
    </source>
</evidence>
<gene>
    <name evidence="1" type="ORF">FRX31_025731</name>
</gene>
<sequence>MGKQTVRAFSLSMIAEKVEDLDDRENILSSIGRVSEEKGDKSIHPNVDNVERAQSSSFSRIRSPSAKLLIAEFGSALVS</sequence>